<feature type="region of interest" description="Disordered" evidence="3">
    <location>
        <begin position="1"/>
        <end position="20"/>
    </location>
</feature>
<evidence type="ECO:0000313" key="4">
    <source>
        <dbReference type="EMBL" id="KAJ7700481.1"/>
    </source>
</evidence>
<sequence>MRGRGSTSSAPSAPARNTVNAGYHPYRHYRATAAGSASAGTAPASANGGLVHTKSRLKGDKPAFNDWENLAVDHRREQVYSYGGVRPYDEDYTPTSDFYRLDLKTMTWENLTHALRFRPKNYIPDPFAENPEFELRALPALTEPAIDLVSLGGRSFLFLFGGHDSQGPTADLIAIDLDEYVWWFVDVQGTPIRSRMSASMVAIDNRLFVFGGRVKFDDKGPAIRTYSVAVYNPDTRWTWVISDTPMPRDLPPLGFSINATPVYGGQKILLTQGRIKNDKPIDLSRESTIFFHTQNYTFQDARTTMGTFPTGISWFKLGSVDAVPRPSTLASPRRPGRPPKNAVAEVVPASINFPPSAVMFGWVKHSPDSDNLVPEVWQYLLPPAEQIRCLNLGGMVWDLALDLQAFVSVGNRLFLLGSEEGRDAGEGEGDQMQVDKPLPCWDIAVEISSQYLIQA</sequence>
<dbReference type="AlphaFoldDB" id="A0AAD7DXX2"/>
<dbReference type="Gene3D" id="2.120.10.80">
    <property type="entry name" value="Kelch-type beta propeller"/>
    <property type="match status" value="1"/>
</dbReference>
<evidence type="ECO:0000256" key="2">
    <source>
        <dbReference type="ARBA" id="ARBA00022737"/>
    </source>
</evidence>
<evidence type="ECO:0000256" key="3">
    <source>
        <dbReference type="SAM" id="MobiDB-lite"/>
    </source>
</evidence>
<dbReference type="PANTHER" id="PTHR46093:SF18">
    <property type="entry name" value="FIBRONECTIN TYPE-III DOMAIN-CONTAINING PROTEIN"/>
    <property type="match status" value="1"/>
</dbReference>
<proteinExistence type="predicted"/>
<keyword evidence="1" id="KW-0880">Kelch repeat</keyword>
<dbReference type="InterPro" id="IPR015915">
    <property type="entry name" value="Kelch-typ_b-propeller"/>
</dbReference>
<comment type="caution">
    <text evidence="4">The sequence shown here is derived from an EMBL/GenBank/DDBJ whole genome shotgun (WGS) entry which is preliminary data.</text>
</comment>
<protein>
    <recommendedName>
        <fullName evidence="6">Galactose oxidase</fullName>
    </recommendedName>
</protein>
<dbReference type="PANTHER" id="PTHR46093">
    <property type="entry name" value="ACYL-COA-BINDING DOMAIN-CONTAINING PROTEIN 5"/>
    <property type="match status" value="1"/>
</dbReference>
<dbReference type="SUPFAM" id="SSF117281">
    <property type="entry name" value="Kelch motif"/>
    <property type="match status" value="1"/>
</dbReference>
<name>A0AAD7DXX2_MYCRO</name>
<organism evidence="4 5">
    <name type="scientific">Mycena rosella</name>
    <name type="common">Pink bonnet</name>
    <name type="synonym">Agaricus rosellus</name>
    <dbReference type="NCBI Taxonomy" id="1033263"/>
    <lineage>
        <taxon>Eukaryota</taxon>
        <taxon>Fungi</taxon>
        <taxon>Dikarya</taxon>
        <taxon>Basidiomycota</taxon>
        <taxon>Agaricomycotina</taxon>
        <taxon>Agaricomycetes</taxon>
        <taxon>Agaricomycetidae</taxon>
        <taxon>Agaricales</taxon>
        <taxon>Marasmiineae</taxon>
        <taxon>Mycenaceae</taxon>
        <taxon>Mycena</taxon>
    </lineage>
</organism>
<dbReference type="EMBL" id="JARKIE010000020">
    <property type="protein sequence ID" value="KAJ7700481.1"/>
    <property type="molecule type" value="Genomic_DNA"/>
</dbReference>
<evidence type="ECO:0000313" key="5">
    <source>
        <dbReference type="Proteomes" id="UP001221757"/>
    </source>
</evidence>
<keyword evidence="5" id="KW-1185">Reference proteome</keyword>
<reference evidence="4" key="1">
    <citation type="submission" date="2023-03" db="EMBL/GenBank/DDBJ databases">
        <title>Massive genome expansion in bonnet fungi (Mycena s.s.) driven by repeated elements and novel gene families across ecological guilds.</title>
        <authorList>
            <consortium name="Lawrence Berkeley National Laboratory"/>
            <person name="Harder C.B."/>
            <person name="Miyauchi S."/>
            <person name="Viragh M."/>
            <person name="Kuo A."/>
            <person name="Thoen E."/>
            <person name="Andreopoulos B."/>
            <person name="Lu D."/>
            <person name="Skrede I."/>
            <person name="Drula E."/>
            <person name="Henrissat B."/>
            <person name="Morin E."/>
            <person name="Kohler A."/>
            <person name="Barry K."/>
            <person name="LaButti K."/>
            <person name="Morin E."/>
            <person name="Salamov A."/>
            <person name="Lipzen A."/>
            <person name="Mereny Z."/>
            <person name="Hegedus B."/>
            <person name="Baldrian P."/>
            <person name="Stursova M."/>
            <person name="Weitz H."/>
            <person name="Taylor A."/>
            <person name="Grigoriev I.V."/>
            <person name="Nagy L.G."/>
            <person name="Martin F."/>
            <person name="Kauserud H."/>
        </authorList>
    </citation>
    <scope>NUCLEOTIDE SEQUENCE</scope>
    <source>
        <strain evidence="4">CBHHK067</strain>
    </source>
</reference>
<evidence type="ECO:0008006" key="6">
    <source>
        <dbReference type="Google" id="ProtNLM"/>
    </source>
</evidence>
<gene>
    <name evidence="4" type="ORF">B0H17DRAFT_1327964</name>
</gene>
<evidence type="ECO:0000256" key="1">
    <source>
        <dbReference type="ARBA" id="ARBA00022441"/>
    </source>
</evidence>
<keyword evidence="2" id="KW-0677">Repeat</keyword>
<dbReference type="Proteomes" id="UP001221757">
    <property type="component" value="Unassembled WGS sequence"/>
</dbReference>
<dbReference type="Pfam" id="PF24681">
    <property type="entry name" value="Kelch_KLHDC2_KLHL20_DRC7"/>
    <property type="match status" value="1"/>
</dbReference>
<accession>A0AAD7DXX2</accession>